<reference evidence="1" key="1">
    <citation type="journal article" date="2014" name="Front. Microbiol.">
        <title>High frequency of phylogenetically diverse reductive dehalogenase-homologous genes in deep subseafloor sedimentary metagenomes.</title>
        <authorList>
            <person name="Kawai M."/>
            <person name="Futagami T."/>
            <person name="Toyoda A."/>
            <person name="Takaki Y."/>
            <person name="Nishi S."/>
            <person name="Hori S."/>
            <person name="Arai W."/>
            <person name="Tsubouchi T."/>
            <person name="Morono Y."/>
            <person name="Uchiyama I."/>
            <person name="Ito T."/>
            <person name="Fujiyama A."/>
            <person name="Inagaki F."/>
            <person name="Takami H."/>
        </authorList>
    </citation>
    <scope>NUCLEOTIDE SEQUENCE</scope>
    <source>
        <strain evidence="1">Expedition CK06-06</strain>
    </source>
</reference>
<protein>
    <submittedName>
        <fullName evidence="1">Uncharacterized protein</fullName>
    </submittedName>
</protein>
<proteinExistence type="predicted"/>
<comment type="caution">
    <text evidence="1">The sequence shown here is derived from an EMBL/GenBank/DDBJ whole genome shotgun (WGS) entry which is preliminary data.</text>
</comment>
<dbReference type="AlphaFoldDB" id="X1T0K9"/>
<gene>
    <name evidence="1" type="ORF">S12H4_29620</name>
</gene>
<dbReference type="EMBL" id="BARW01017102">
    <property type="protein sequence ID" value="GAI98852.1"/>
    <property type="molecule type" value="Genomic_DNA"/>
</dbReference>
<accession>X1T0K9</accession>
<feature type="non-terminal residue" evidence="1">
    <location>
        <position position="1"/>
    </location>
</feature>
<organism evidence="1">
    <name type="scientific">marine sediment metagenome</name>
    <dbReference type="NCBI Taxonomy" id="412755"/>
    <lineage>
        <taxon>unclassified sequences</taxon>
        <taxon>metagenomes</taxon>
        <taxon>ecological metagenomes</taxon>
    </lineage>
</organism>
<name>X1T0K9_9ZZZZ</name>
<evidence type="ECO:0000313" key="1">
    <source>
        <dbReference type="EMBL" id="GAI98852.1"/>
    </source>
</evidence>
<sequence length="177" mass="20160">YGDEWETAAAAVKSLHEKVIQRYPDLQDQVKFGLGATTGKKVRIPPGQKHEADISYYWEYNLLCHIQVSAPQKGRVPPGDIWVLKGKYEMAVTKEAQGEKTWFYLDYPLTKKTYALDVPIIRPFEKNVEIMYLKKNATGRRVPEPYIKIPPAEASDGDALLDWIGKELALRRGGDPR</sequence>